<evidence type="ECO:0000313" key="2">
    <source>
        <dbReference type="Proteomes" id="UP001057402"/>
    </source>
</evidence>
<keyword evidence="2" id="KW-1185">Reference proteome</keyword>
<proteinExistence type="predicted"/>
<organism evidence="1 2">
    <name type="scientific">Melastoma candidum</name>
    <dbReference type="NCBI Taxonomy" id="119954"/>
    <lineage>
        <taxon>Eukaryota</taxon>
        <taxon>Viridiplantae</taxon>
        <taxon>Streptophyta</taxon>
        <taxon>Embryophyta</taxon>
        <taxon>Tracheophyta</taxon>
        <taxon>Spermatophyta</taxon>
        <taxon>Magnoliopsida</taxon>
        <taxon>eudicotyledons</taxon>
        <taxon>Gunneridae</taxon>
        <taxon>Pentapetalae</taxon>
        <taxon>rosids</taxon>
        <taxon>malvids</taxon>
        <taxon>Myrtales</taxon>
        <taxon>Melastomataceae</taxon>
        <taxon>Melastomatoideae</taxon>
        <taxon>Melastomateae</taxon>
        <taxon>Melastoma</taxon>
    </lineage>
</organism>
<gene>
    <name evidence="1" type="ORF">MLD38_017270</name>
</gene>
<reference evidence="2" key="1">
    <citation type="journal article" date="2023" name="Front. Plant Sci.">
        <title>Chromosomal-level genome assembly of Melastoma candidum provides insights into trichome evolution.</title>
        <authorList>
            <person name="Zhong Y."/>
            <person name="Wu W."/>
            <person name="Sun C."/>
            <person name="Zou P."/>
            <person name="Liu Y."/>
            <person name="Dai S."/>
            <person name="Zhou R."/>
        </authorList>
    </citation>
    <scope>NUCLEOTIDE SEQUENCE [LARGE SCALE GENOMIC DNA]</scope>
</reference>
<dbReference type="EMBL" id="CM042884">
    <property type="protein sequence ID" value="KAI4368751.1"/>
    <property type="molecule type" value="Genomic_DNA"/>
</dbReference>
<evidence type="ECO:0000313" key="1">
    <source>
        <dbReference type="EMBL" id="KAI4368751.1"/>
    </source>
</evidence>
<sequence length="134" mass="15270">MAKLKSKNGQKKNISRLPKLMNVVEKLQKGISLGRKSSTSFGTSSSWESEDRDYEEFDDRGYDVVPEDVKEGHFAVIASEDEEPKRFVIPITYLTNPRFLRLLDEAAEEYGFDHVGALPIPCRSSELEKILFDI</sequence>
<comment type="caution">
    <text evidence="1">The sequence shown here is derived from an EMBL/GenBank/DDBJ whole genome shotgun (WGS) entry which is preliminary data.</text>
</comment>
<protein>
    <submittedName>
        <fullName evidence="1">Uncharacterized protein</fullName>
    </submittedName>
</protein>
<dbReference type="Proteomes" id="UP001057402">
    <property type="component" value="Chromosome 5"/>
</dbReference>
<accession>A0ACB9QT74</accession>
<name>A0ACB9QT74_9MYRT</name>